<accession>A0ABS4GEC6</accession>
<comment type="caution">
    <text evidence="10">The sequence shown here is derived from an EMBL/GenBank/DDBJ whole genome shotgun (WGS) entry which is preliminary data.</text>
</comment>
<sequence length="490" mass="54011">MTIIKSFPLIGVLILFLIAFIMPLIKKNSVVKFLSIASFSTCLVLFVVSLNYVIHNGSYFYKIGHFVAPYGIEFSIGIIECIMAVLFAFISLIISWYSCYSIEHDVNESKVPLYYLLINILVGSLLGIIFSNDMFNVYVFIEISNLASCGIVVVKDKKENIRAGIKYLILSCLGSGLVLMGIAFLYSMTGHLNMTFIHENLINSYMNYPQAIIITLGLFTVGIGVKSALFPLHTWLPDAHSNAPTSSSAMLSSLVLKAYIIFLIKVLYRVMGNEIISETPILFVLLALGSLGMIMGSVLAIFQKNLKRIIAYSSVAQIGYIYFAIGLGTELGFVIAIYHIIGHAITKSALFLCSGSIIEKTGIKEIANLKGVGKEMPYTLSLFLISSLSLVGIPLLPGFVSKWYLAIESIGVNKLYLIVIILVSSLLNAVYYLPISIHGFFNEEQSSSKLYKSKEKSVKELMPITILVIAMLYVGVNSEGIINLIKTTFV</sequence>
<feature type="transmembrane region" description="Helical" evidence="8">
    <location>
        <begin position="208"/>
        <end position="229"/>
    </location>
</feature>
<name>A0ABS4GEC6_9FIRM</name>
<evidence type="ECO:0000256" key="8">
    <source>
        <dbReference type="SAM" id="Phobius"/>
    </source>
</evidence>
<feature type="transmembrane region" description="Helical" evidence="8">
    <location>
        <begin position="6"/>
        <end position="25"/>
    </location>
</feature>
<feature type="transmembrane region" description="Helical" evidence="8">
    <location>
        <begin position="137"/>
        <end position="155"/>
    </location>
</feature>
<dbReference type="InterPro" id="IPR050586">
    <property type="entry name" value="CPA3_Na-H_Antiporter_D"/>
</dbReference>
<feature type="transmembrane region" description="Helical" evidence="8">
    <location>
        <begin position="416"/>
        <end position="441"/>
    </location>
</feature>
<organism evidence="10 11">
    <name type="scientific">Sedimentibacter acidaminivorans</name>
    <dbReference type="NCBI Taxonomy" id="913099"/>
    <lineage>
        <taxon>Bacteria</taxon>
        <taxon>Bacillati</taxon>
        <taxon>Bacillota</taxon>
        <taxon>Tissierellia</taxon>
        <taxon>Sedimentibacter</taxon>
    </lineage>
</organism>
<dbReference type="RefSeq" id="WP_209511742.1">
    <property type="nucleotide sequence ID" value="NZ_JAGGKS010000005.1"/>
</dbReference>
<dbReference type="Proteomes" id="UP001519342">
    <property type="component" value="Unassembled WGS sequence"/>
</dbReference>
<evidence type="ECO:0000256" key="1">
    <source>
        <dbReference type="ARBA" id="ARBA00004651"/>
    </source>
</evidence>
<feature type="transmembrane region" description="Helical" evidence="8">
    <location>
        <begin position="32"/>
        <end position="54"/>
    </location>
</feature>
<evidence type="ECO:0000256" key="7">
    <source>
        <dbReference type="RuleBase" id="RU000320"/>
    </source>
</evidence>
<keyword evidence="5 8" id="KW-1133">Transmembrane helix</keyword>
<proteinExistence type="inferred from homology"/>
<protein>
    <submittedName>
        <fullName evidence="10">Multicomponent Na+:H+ antiporter subunit D</fullName>
    </submittedName>
</protein>
<feature type="transmembrane region" description="Helical" evidence="8">
    <location>
        <begin position="249"/>
        <end position="268"/>
    </location>
</feature>
<keyword evidence="11" id="KW-1185">Reference proteome</keyword>
<evidence type="ECO:0000256" key="5">
    <source>
        <dbReference type="ARBA" id="ARBA00022989"/>
    </source>
</evidence>
<keyword evidence="6 8" id="KW-0472">Membrane</keyword>
<comment type="similarity">
    <text evidence="2">Belongs to the CPA3 antiporters (TC 2.A.63) subunit D family.</text>
</comment>
<dbReference type="InterPro" id="IPR001750">
    <property type="entry name" value="ND/Mrp_TM"/>
</dbReference>
<reference evidence="10 11" key="1">
    <citation type="submission" date="2021-03" db="EMBL/GenBank/DDBJ databases">
        <title>Genomic Encyclopedia of Type Strains, Phase IV (KMG-IV): sequencing the most valuable type-strain genomes for metagenomic binning, comparative biology and taxonomic classification.</title>
        <authorList>
            <person name="Goeker M."/>
        </authorList>
    </citation>
    <scope>NUCLEOTIDE SEQUENCE [LARGE SCALE GENOMIC DNA]</scope>
    <source>
        <strain evidence="10 11">DSM 24004</strain>
    </source>
</reference>
<feature type="transmembrane region" description="Helical" evidence="8">
    <location>
        <begin position="74"/>
        <end position="99"/>
    </location>
</feature>
<gene>
    <name evidence="10" type="ORF">J2Z76_001868</name>
</gene>
<evidence type="ECO:0000256" key="4">
    <source>
        <dbReference type="ARBA" id="ARBA00022692"/>
    </source>
</evidence>
<dbReference type="Pfam" id="PF00361">
    <property type="entry name" value="Proton_antipo_M"/>
    <property type="match status" value="1"/>
</dbReference>
<evidence type="ECO:0000256" key="2">
    <source>
        <dbReference type="ARBA" id="ARBA00005346"/>
    </source>
</evidence>
<feature type="domain" description="NADH:quinone oxidoreductase/Mrp antiporter transmembrane" evidence="9">
    <location>
        <begin position="131"/>
        <end position="427"/>
    </location>
</feature>
<evidence type="ECO:0000256" key="6">
    <source>
        <dbReference type="ARBA" id="ARBA00023136"/>
    </source>
</evidence>
<dbReference type="PANTHER" id="PTHR42703">
    <property type="entry name" value="NADH DEHYDROGENASE"/>
    <property type="match status" value="1"/>
</dbReference>
<keyword evidence="3" id="KW-1003">Cell membrane</keyword>
<evidence type="ECO:0000313" key="11">
    <source>
        <dbReference type="Proteomes" id="UP001519342"/>
    </source>
</evidence>
<dbReference type="InterPro" id="IPR003918">
    <property type="entry name" value="NADH_UbQ_OxRdtase"/>
</dbReference>
<dbReference type="PANTHER" id="PTHR42703:SF1">
    <property type="entry name" value="NA(+)_H(+) ANTIPORTER SUBUNIT D1"/>
    <property type="match status" value="1"/>
</dbReference>
<dbReference type="EMBL" id="JAGGKS010000005">
    <property type="protein sequence ID" value="MBP1926004.1"/>
    <property type="molecule type" value="Genomic_DNA"/>
</dbReference>
<evidence type="ECO:0000313" key="10">
    <source>
        <dbReference type="EMBL" id="MBP1926004.1"/>
    </source>
</evidence>
<feature type="transmembrane region" description="Helical" evidence="8">
    <location>
        <begin position="378"/>
        <end position="396"/>
    </location>
</feature>
<evidence type="ECO:0000259" key="9">
    <source>
        <dbReference type="Pfam" id="PF00361"/>
    </source>
</evidence>
<feature type="transmembrane region" description="Helical" evidence="8">
    <location>
        <begin position="461"/>
        <end position="485"/>
    </location>
</feature>
<dbReference type="PRINTS" id="PR01437">
    <property type="entry name" value="NUOXDRDTASE4"/>
</dbReference>
<keyword evidence="4 7" id="KW-0812">Transmembrane</keyword>
<feature type="transmembrane region" description="Helical" evidence="8">
    <location>
        <begin position="111"/>
        <end position="131"/>
    </location>
</feature>
<comment type="subcellular location">
    <subcellularLocation>
        <location evidence="1">Cell membrane</location>
        <topology evidence="1">Multi-pass membrane protein</topology>
    </subcellularLocation>
    <subcellularLocation>
        <location evidence="7">Membrane</location>
        <topology evidence="7">Multi-pass membrane protein</topology>
    </subcellularLocation>
</comment>
<feature type="transmembrane region" description="Helical" evidence="8">
    <location>
        <begin position="167"/>
        <end position="188"/>
    </location>
</feature>
<evidence type="ECO:0000256" key="3">
    <source>
        <dbReference type="ARBA" id="ARBA00022475"/>
    </source>
</evidence>
<feature type="transmembrane region" description="Helical" evidence="8">
    <location>
        <begin position="280"/>
        <end position="302"/>
    </location>
</feature>